<keyword evidence="6" id="KW-1185">Reference proteome</keyword>
<name>A0A1B7XE65_9BACT</name>
<dbReference type="InterPro" id="IPR004484">
    <property type="entry name" value="CbiA/CobB_synth"/>
</dbReference>
<dbReference type="EC" id="6.3.5.11" evidence="3"/>
<protein>
    <recommendedName>
        <fullName evidence="3">Cobyrinate a,c-diamide synthase</fullName>
        <ecNumber evidence="3">6.3.5.11</ecNumber>
    </recommendedName>
    <alternativeName>
        <fullName evidence="3">Cobyrinic acid a,c-diamide synthetase</fullName>
    </alternativeName>
</protein>
<comment type="function">
    <text evidence="3">Catalyzes the ATP-dependent amidation of the two carboxylate groups at positions a and c of cobyrinate, using either L-glutamine or ammonia as the nitrogen source.</text>
</comment>
<evidence type="ECO:0000256" key="2">
    <source>
        <dbReference type="ARBA" id="ARBA00022962"/>
    </source>
</evidence>
<feature type="domain" description="CobB/CobQ-like glutamine amidotransferase" evidence="4">
    <location>
        <begin position="278"/>
        <end position="467"/>
    </location>
</feature>
<feature type="active site" description="Nucleophile" evidence="3">
    <location>
        <position position="360"/>
    </location>
</feature>
<comment type="catalytic activity">
    <reaction evidence="3">
        <text>cob(II)yrinate + 2 L-glutamine + 2 ATP + 2 H2O = cob(II)yrinate a,c diamide + 2 L-glutamate + 2 ADP + 2 phosphate + 2 H(+)</text>
        <dbReference type="Rhea" id="RHEA:26289"/>
        <dbReference type="ChEBI" id="CHEBI:15377"/>
        <dbReference type="ChEBI" id="CHEBI:15378"/>
        <dbReference type="ChEBI" id="CHEBI:29985"/>
        <dbReference type="ChEBI" id="CHEBI:30616"/>
        <dbReference type="ChEBI" id="CHEBI:43474"/>
        <dbReference type="ChEBI" id="CHEBI:58359"/>
        <dbReference type="ChEBI" id="CHEBI:58537"/>
        <dbReference type="ChEBI" id="CHEBI:58894"/>
        <dbReference type="ChEBI" id="CHEBI:456216"/>
        <dbReference type="EC" id="6.3.5.11"/>
    </reaction>
</comment>
<accession>A0A1B7XE65</accession>
<organism evidence="5 6">
    <name type="scientific">Halodesulfovibrio spirochaetisodalis</name>
    <dbReference type="NCBI Taxonomy" id="1560234"/>
    <lineage>
        <taxon>Bacteria</taxon>
        <taxon>Pseudomonadati</taxon>
        <taxon>Thermodesulfobacteriota</taxon>
        <taxon>Desulfovibrionia</taxon>
        <taxon>Desulfovibrionales</taxon>
        <taxon>Desulfovibrionaceae</taxon>
        <taxon>Halodesulfovibrio</taxon>
    </lineage>
</organism>
<comment type="domain">
    <text evidence="3">Comprises of two domains. The C-terminal domain contains the binding site for glutamine and catalyzes the hydrolysis of this substrate to glutamate and ammonia. The N-terminal domain is anticipated to bind ATP and cobyrinate and catalyzes the ultimate synthesis of the diamide product. The ammonia produced via the glutaminase domain is probably translocated to the adjacent domain via a molecular tunnel, where it reacts with an activated intermediate.</text>
</comment>
<dbReference type="SUPFAM" id="SSF52317">
    <property type="entry name" value="Class I glutamine amidotransferase-like"/>
    <property type="match status" value="1"/>
</dbReference>
<dbReference type="GO" id="GO:0042242">
    <property type="term" value="F:cobyrinic acid a,c-diamide synthase activity"/>
    <property type="evidence" value="ECO:0007669"/>
    <property type="project" value="UniProtKB-UniRule"/>
</dbReference>
<comment type="caution">
    <text evidence="5">The sequence shown here is derived from an EMBL/GenBank/DDBJ whole genome shotgun (WGS) entry which is preliminary data.</text>
</comment>
<dbReference type="AlphaFoldDB" id="A0A1B7XE65"/>
<dbReference type="Pfam" id="PF13500">
    <property type="entry name" value="AAA_26"/>
    <property type="match status" value="1"/>
</dbReference>
<dbReference type="STRING" id="1560234.SP90_07770"/>
<dbReference type="OrthoDB" id="9764035at2"/>
<reference evidence="5 6" key="1">
    <citation type="submission" date="2015-01" db="EMBL/GenBank/DDBJ databases">
        <title>Desulfovibrio sp. JC271 draft genome sequence.</title>
        <authorList>
            <person name="Shivani Y."/>
            <person name="Subhash Y."/>
            <person name="Sasikala C."/>
            <person name="Ramana C.V."/>
        </authorList>
    </citation>
    <scope>NUCLEOTIDE SEQUENCE [LARGE SCALE GENOMIC DNA]</scope>
    <source>
        <strain evidence="5 6">JC271</strain>
    </source>
</reference>
<evidence type="ECO:0000256" key="3">
    <source>
        <dbReference type="HAMAP-Rule" id="MF_00027"/>
    </source>
</evidence>
<dbReference type="InterPro" id="IPR027417">
    <property type="entry name" value="P-loop_NTPase"/>
</dbReference>
<keyword evidence="3" id="KW-0460">Magnesium</keyword>
<evidence type="ECO:0000313" key="6">
    <source>
        <dbReference type="Proteomes" id="UP000091979"/>
    </source>
</evidence>
<dbReference type="Gene3D" id="3.40.50.880">
    <property type="match status" value="1"/>
</dbReference>
<evidence type="ECO:0000256" key="1">
    <source>
        <dbReference type="ARBA" id="ARBA00022573"/>
    </source>
</evidence>
<comment type="similarity">
    <text evidence="3">Belongs to the CobB/CbiA family.</text>
</comment>
<gene>
    <name evidence="3" type="primary">cbiA</name>
    <name evidence="5" type="ORF">SP90_07770</name>
</gene>
<comment type="miscellaneous">
    <text evidence="3">The a and c carboxylates of cobyrinate are activated for nucleophilic attack via formation of a phosphorylated intermediate by ATP. CbiA catalyzes first the amidation of the c-carboxylate, and then that of the a-carboxylate.</text>
</comment>
<keyword evidence="3" id="KW-0547">Nucleotide-binding</keyword>
<comment type="pathway">
    <text evidence="3">Cofactor biosynthesis; adenosylcobalamin biosynthesis; cob(II)yrinate a,c-diamide from sirohydrochlorin (anaerobic route): step 10/10.</text>
</comment>
<feature type="site" description="Increases nucleophilicity of active site Cys" evidence="3">
    <location>
        <position position="463"/>
    </location>
</feature>
<dbReference type="PANTHER" id="PTHR43873:SF1">
    <property type="entry name" value="COBYRINATE A,C-DIAMIDE SYNTHASE"/>
    <property type="match status" value="1"/>
</dbReference>
<keyword evidence="1 3" id="KW-0169">Cobalamin biosynthesis</keyword>
<evidence type="ECO:0000313" key="5">
    <source>
        <dbReference type="EMBL" id="OBQ52449.1"/>
    </source>
</evidence>
<dbReference type="GO" id="GO:0005524">
    <property type="term" value="F:ATP binding"/>
    <property type="evidence" value="ECO:0007669"/>
    <property type="project" value="UniProtKB-UniRule"/>
</dbReference>
<dbReference type="PANTHER" id="PTHR43873">
    <property type="entry name" value="COBYRINATE A,C-DIAMIDE SYNTHASE"/>
    <property type="match status" value="1"/>
</dbReference>
<evidence type="ECO:0000259" key="4">
    <source>
        <dbReference type="Pfam" id="PF07685"/>
    </source>
</evidence>
<keyword evidence="3" id="KW-0436">Ligase</keyword>
<dbReference type="InterPro" id="IPR011698">
    <property type="entry name" value="GATase_3"/>
</dbReference>
<comment type="cofactor">
    <cofactor evidence="3">
        <name>Mg(2+)</name>
        <dbReference type="ChEBI" id="CHEBI:18420"/>
    </cofactor>
</comment>
<dbReference type="PROSITE" id="PS51274">
    <property type="entry name" value="GATASE_COBBQ"/>
    <property type="match status" value="1"/>
</dbReference>
<keyword evidence="3" id="KW-0067">ATP-binding</keyword>
<dbReference type="EMBL" id="JXMS01000010">
    <property type="protein sequence ID" value="OBQ52449.1"/>
    <property type="molecule type" value="Genomic_DNA"/>
</dbReference>
<proteinExistence type="inferred from homology"/>
<dbReference type="Proteomes" id="UP000091979">
    <property type="component" value="Unassembled WGS sequence"/>
</dbReference>
<dbReference type="PATRIC" id="fig|1560234.3.peg.368"/>
<sequence length="493" mass="54028">MNFPRLIIAGLNGGTGKTITSLGTTRAWSRKGRIIKPCKKGPDYIDAKWLALAAQHPCTNLDPYLLDNATLLSLFATATKGYEGALIEGNRGLFDGKDVTGTCSTAELARILNAPVILAMDCTKMTRTAAAILTGMLNFEEGVHIAGVVLNRTATDRHRSILRETIEHYTDVPVLGCLPKIKQNPIPERHMGLISNAEYEGTNTALEQVADIIEEHLDVEAMWQIATAASNLPEQPDVWDMTEKIVTGANAAPHIESQCATTMPQCPEVQATATAAPRIGYVHDDALWFYYDENLQALQHAGAQLIRLSVTSDADWPEIDALYLGGGFPETLHESITANKKICEHVHALAEKNMPIYAECGGFMYLCKALVQEGATSPMSGVLPVKTELCKRPQGLGYIDAEVIEPNPYHPVGSIVRGHEFHYSKCIVEDEQPTFGFRMSKGFGMGERLDGLIYKNVFASYTHLFALGEPHWAVNFVRAAREFKTGRSISIAE</sequence>
<dbReference type="UniPathway" id="UPA00148">
    <property type="reaction ID" value="UER00231"/>
</dbReference>
<dbReference type="Gene3D" id="3.40.50.300">
    <property type="entry name" value="P-loop containing nucleotide triphosphate hydrolases"/>
    <property type="match status" value="1"/>
</dbReference>
<dbReference type="GO" id="GO:0009236">
    <property type="term" value="P:cobalamin biosynthetic process"/>
    <property type="evidence" value="ECO:0007669"/>
    <property type="project" value="UniProtKB-UniRule"/>
</dbReference>
<dbReference type="NCBIfam" id="NF002204">
    <property type="entry name" value="PRK01077.1"/>
    <property type="match status" value="1"/>
</dbReference>
<dbReference type="HAMAP" id="MF_00027">
    <property type="entry name" value="CobB_CbiA"/>
    <property type="match status" value="1"/>
</dbReference>
<dbReference type="Pfam" id="PF07685">
    <property type="entry name" value="GATase_3"/>
    <property type="match status" value="1"/>
</dbReference>
<keyword evidence="2 3" id="KW-0315">Glutamine amidotransferase</keyword>
<dbReference type="InterPro" id="IPR029062">
    <property type="entry name" value="Class_I_gatase-like"/>
</dbReference>
<dbReference type="SUPFAM" id="SSF52540">
    <property type="entry name" value="P-loop containing nucleoside triphosphate hydrolases"/>
    <property type="match status" value="1"/>
</dbReference>
<dbReference type="RefSeq" id="WP_066854256.1">
    <property type="nucleotide sequence ID" value="NZ_JXMS01000010.1"/>
</dbReference>
<dbReference type="CDD" id="cd03130">
    <property type="entry name" value="GATase1_CobB"/>
    <property type="match status" value="1"/>
</dbReference>